<organism evidence="1 2">
    <name type="scientific">Enterococcus diestrammenae</name>
    <dbReference type="NCBI Taxonomy" id="1155073"/>
    <lineage>
        <taxon>Bacteria</taxon>
        <taxon>Bacillati</taxon>
        <taxon>Bacillota</taxon>
        <taxon>Bacilli</taxon>
        <taxon>Lactobacillales</taxon>
        <taxon>Enterococcaceae</taxon>
        <taxon>Enterococcus</taxon>
    </lineage>
</organism>
<comment type="caution">
    <text evidence="1">The sequence shown here is derived from an EMBL/GenBank/DDBJ whole genome shotgun (WGS) entry which is preliminary data.</text>
</comment>
<protein>
    <submittedName>
        <fullName evidence="1">Uncharacterized protein</fullName>
    </submittedName>
</protein>
<sequence length="67" mass="7480">MLEIHYIPVGGAEKVKTYETANAFLAAQYLEVPELQDNSRVTKVLLDGEAVELQDKTVAGLFDYLNH</sequence>
<dbReference type="Gene3D" id="3.30.1490.390">
    <property type="match status" value="1"/>
</dbReference>
<evidence type="ECO:0000313" key="2">
    <source>
        <dbReference type="Proteomes" id="UP001429357"/>
    </source>
</evidence>
<evidence type="ECO:0000313" key="1">
    <source>
        <dbReference type="EMBL" id="MEO1782620.1"/>
    </source>
</evidence>
<reference evidence="1" key="1">
    <citation type="submission" date="2016-06" db="EMBL/GenBank/DDBJ databases">
        <authorList>
            <person name="Van Tyne D."/>
        </authorList>
    </citation>
    <scope>NUCLEOTIDE SEQUENCE</scope>
    <source>
        <strain evidence="1">JM9A</strain>
    </source>
</reference>
<dbReference type="RefSeq" id="WP_161869618.1">
    <property type="nucleotide sequence ID" value="NZ_MAEI02000001.1"/>
</dbReference>
<name>A0ABV0F3V8_9ENTE</name>
<dbReference type="EMBL" id="MAEI02000001">
    <property type="protein sequence ID" value="MEO1782620.1"/>
    <property type="molecule type" value="Genomic_DNA"/>
</dbReference>
<proteinExistence type="predicted"/>
<dbReference type="Proteomes" id="UP001429357">
    <property type="component" value="Unassembled WGS sequence"/>
</dbReference>
<accession>A0ABV0F3V8</accession>
<keyword evidence="2" id="KW-1185">Reference proteome</keyword>
<gene>
    <name evidence="1" type="ORF">BAU18_002232</name>
</gene>
<reference evidence="1" key="2">
    <citation type="submission" date="2024-02" db="EMBL/GenBank/DDBJ databases">
        <title>The Genome Sequence of Enterococcus diestrammenae JM9A.</title>
        <authorList>
            <person name="Earl A."/>
            <person name="Manson A."/>
            <person name="Gilmore M."/>
            <person name="Sanders J."/>
            <person name="Shea T."/>
            <person name="Howe W."/>
            <person name="Livny J."/>
            <person name="Cuomo C."/>
            <person name="Neafsey D."/>
            <person name="Birren B."/>
        </authorList>
    </citation>
    <scope>NUCLEOTIDE SEQUENCE</scope>
    <source>
        <strain evidence="1">JM9A</strain>
    </source>
</reference>